<dbReference type="Proteomes" id="UP000235145">
    <property type="component" value="Unassembled WGS sequence"/>
</dbReference>
<dbReference type="AlphaFoldDB" id="A0A9R1W8L0"/>
<dbReference type="EMBL" id="NBSK02000003">
    <property type="protein sequence ID" value="KAJ0219164.1"/>
    <property type="molecule type" value="Genomic_DNA"/>
</dbReference>
<name>A0A9R1W8L0_LACSA</name>
<gene>
    <name evidence="2" type="ORF">LSAT_V11C300124320</name>
</gene>
<dbReference type="InterPro" id="IPR004330">
    <property type="entry name" value="FAR1_DNA_bnd_dom"/>
</dbReference>
<dbReference type="OrthoDB" id="2402896at2759"/>
<organism evidence="2 3">
    <name type="scientific">Lactuca sativa</name>
    <name type="common">Garden lettuce</name>
    <dbReference type="NCBI Taxonomy" id="4236"/>
    <lineage>
        <taxon>Eukaryota</taxon>
        <taxon>Viridiplantae</taxon>
        <taxon>Streptophyta</taxon>
        <taxon>Embryophyta</taxon>
        <taxon>Tracheophyta</taxon>
        <taxon>Spermatophyta</taxon>
        <taxon>Magnoliopsida</taxon>
        <taxon>eudicotyledons</taxon>
        <taxon>Gunneridae</taxon>
        <taxon>Pentapetalae</taxon>
        <taxon>asterids</taxon>
        <taxon>campanulids</taxon>
        <taxon>Asterales</taxon>
        <taxon>Asteraceae</taxon>
        <taxon>Cichorioideae</taxon>
        <taxon>Cichorieae</taxon>
        <taxon>Lactucinae</taxon>
        <taxon>Lactuca</taxon>
    </lineage>
</organism>
<dbReference type="PANTHER" id="PTHR47718:SF7">
    <property type="entry name" value="PROTEIN FAR1-RELATED SEQUENCE"/>
    <property type="match status" value="1"/>
</dbReference>
<dbReference type="Pfam" id="PF03101">
    <property type="entry name" value="FAR1"/>
    <property type="match status" value="1"/>
</dbReference>
<sequence length="246" mass="28470">MSESEATNQAIEPYITEDIDTNDYVEATYECEKINSIGENIEFNEDEVNDESILGKVFDTPEDAYTFYNAYSFLHGFGIHKDDTIKNPKTNEPFRKIYVCNKEGFKRMDKNASSENEKKRRRDFRTGCKAKLRITRQEDGKWLIDSFNDTHNHELTMTPTKVTKHRSHSSLHRSIKGKYIMMQFGEAGLKPSQIKKAVNTMKTSNVADVTSKQCADVLSEHRKQHRGKEFYGIIKQFQDKTLVDSD</sequence>
<keyword evidence="3" id="KW-1185">Reference proteome</keyword>
<evidence type="ECO:0000313" key="3">
    <source>
        <dbReference type="Proteomes" id="UP000235145"/>
    </source>
</evidence>
<reference evidence="2 3" key="1">
    <citation type="journal article" date="2017" name="Nat. Commun.">
        <title>Genome assembly with in vitro proximity ligation data and whole-genome triplication in lettuce.</title>
        <authorList>
            <person name="Reyes-Chin-Wo S."/>
            <person name="Wang Z."/>
            <person name="Yang X."/>
            <person name="Kozik A."/>
            <person name="Arikit S."/>
            <person name="Song C."/>
            <person name="Xia L."/>
            <person name="Froenicke L."/>
            <person name="Lavelle D.O."/>
            <person name="Truco M.J."/>
            <person name="Xia R."/>
            <person name="Zhu S."/>
            <person name="Xu C."/>
            <person name="Xu H."/>
            <person name="Xu X."/>
            <person name="Cox K."/>
            <person name="Korf I."/>
            <person name="Meyers B.C."/>
            <person name="Michelmore R.W."/>
        </authorList>
    </citation>
    <scope>NUCLEOTIDE SEQUENCE [LARGE SCALE GENOMIC DNA]</scope>
    <source>
        <strain evidence="3">cv. Salinas</strain>
        <tissue evidence="2">Seedlings</tissue>
    </source>
</reference>
<evidence type="ECO:0000259" key="1">
    <source>
        <dbReference type="Pfam" id="PF03101"/>
    </source>
</evidence>
<protein>
    <recommendedName>
        <fullName evidence="1">FAR1 domain-containing protein</fullName>
    </recommendedName>
</protein>
<accession>A0A9R1W8L0</accession>
<proteinExistence type="predicted"/>
<dbReference type="PANTHER" id="PTHR47718">
    <property type="entry name" value="OS01G0519700 PROTEIN"/>
    <property type="match status" value="1"/>
</dbReference>
<feature type="domain" description="FAR1" evidence="1">
    <location>
        <begin position="66"/>
        <end position="156"/>
    </location>
</feature>
<evidence type="ECO:0000313" key="2">
    <source>
        <dbReference type="EMBL" id="KAJ0219164.1"/>
    </source>
</evidence>
<comment type="caution">
    <text evidence="2">The sequence shown here is derived from an EMBL/GenBank/DDBJ whole genome shotgun (WGS) entry which is preliminary data.</text>
</comment>